<proteinExistence type="predicted"/>
<dbReference type="SUPFAM" id="SSF52821">
    <property type="entry name" value="Rhodanese/Cell cycle control phosphatase"/>
    <property type="match status" value="1"/>
</dbReference>
<keyword evidence="4" id="KW-1185">Reference proteome</keyword>
<dbReference type="PROSITE" id="PS50206">
    <property type="entry name" value="RHODANESE_3"/>
    <property type="match status" value="1"/>
</dbReference>
<dbReference type="OMA" id="FFCQMGR"/>
<dbReference type="PANTHER" id="PTHR44086:SF10">
    <property type="entry name" value="THIOSULFATE SULFURTRANSFERASE_RHODANESE-LIKE DOMAIN-CONTAINING PROTEIN 3"/>
    <property type="match status" value="1"/>
</dbReference>
<sequence>MSLLQLLRERLARAWSGTDRLTTLSRQDVARLLTHPDVLLVDVREPPEYAANRIPGARNVPFRSCPDAWALEPDAFRSAFGFAKPPPSQMLVLYCKSGARASASAERALLAGYSDVSTYPGSMDDWLAHEDQQTPAAGQDEGPRQH</sequence>
<dbReference type="SMR" id="Q752L9"/>
<protein>
    <submittedName>
        <fullName evidence="3">AFR555Wp</fullName>
    </submittedName>
</protein>
<dbReference type="HOGENOM" id="CLU_089574_0_2_1"/>
<dbReference type="Pfam" id="PF00581">
    <property type="entry name" value="Rhodanese"/>
    <property type="match status" value="1"/>
</dbReference>
<evidence type="ECO:0000313" key="4">
    <source>
        <dbReference type="Proteomes" id="UP000000591"/>
    </source>
</evidence>
<organism evidence="3 4">
    <name type="scientific">Eremothecium gossypii (strain ATCC 10895 / CBS 109.51 / FGSC 9923 / NRRL Y-1056)</name>
    <name type="common">Yeast</name>
    <name type="synonym">Ashbya gossypii</name>
    <dbReference type="NCBI Taxonomy" id="284811"/>
    <lineage>
        <taxon>Eukaryota</taxon>
        <taxon>Fungi</taxon>
        <taxon>Dikarya</taxon>
        <taxon>Ascomycota</taxon>
        <taxon>Saccharomycotina</taxon>
        <taxon>Saccharomycetes</taxon>
        <taxon>Saccharomycetales</taxon>
        <taxon>Saccharomycetaceae</taxon>
        <taxon>Eremothecium</taxon>
    </lineage>
</organism>
<dbReference type="GeneID" id="4622382"/>
<feature type="region of interest" description="Disordered" evidence="1">
    <location>
        <begin position="122"/>
        <end position="146"/>
    </location>
</feature>
<dbReference type="Gene3D" id="3.40.250.10">
    <property type="entry name" value="Rhodanese-like domain"/>
    <property type="match status" value="1"/>
</dbReference>
<dbReference type="STRING" id="284811.Q752L9"/>
<dbReference type="Proteomes" id="UP000000591">
    <property type="component" value="Chromosome VI"/>
</dbReference>
<evidence type="ECO:0000259" key="2">
    <source>
        <dbReference type="PROSITE" id="PS50206"/>
    </source>
</evidence>
<dbReference type="GO" id="GO:0004792">
    <property type="term" value="F:thiosulfate-cyanide sulfurtransferase activity"/>
    <property type="evidence" value="ECO:0000318"/>
    <property type="project" value="GO_Central"/>
</dbReference>
<feature type="domain" description="Rhodanese" evidence="2">
    <location>
        <begin position="34"/>
        <end position="135"/>
    </location>
</feature>
<evidence type="ECO:0000313" key="3">
    <source>
        <dbReference type="EMBL" id="AAS53926.1"/>
    </source>
</evidence>
<dbReference type="InParanoid" id="Q752L9"/>
<evidence type="ECO:0000256" key="1">
    <source>
        <dbReference type="SAM" id="MobiDB-lite"/>
    </source>
</evidence>
<dbReference type="GO" id="GO:0005739">
    <property type="term" value="C:mitochondrion"/>
    <property type="evidence" value="ECO:0000318"/>
    <property type="project" value="GO_Central"/>
</dbReference>
<dbReference type="KEGG" id="ago:AGOS_AFR555W"/>
<dbReference type="SMART" id="SM00450">
    <property type="entry name" value="RHOD"/>
    <property type="match status" value="1"/>
</dbReference>
<gene>
    <name evidence="3" type="ORF">AGOS_AFR555W</name>
</gene>
<reference evidence="3 4" key="1">
    <citation type="journal article" date="2004" name="Science">
        <title>The Ashbya gossypii genome as a tool for mapping the ancient Saccharomyces cerevisiae genome.</title>
        <authorList>
            <person name="Dietrich F.S."/>
            <person name="Voegeli S."/>
            <person name="Brachat S."/>
            <person name="Lerch A."/>
            <person name="Gates K."/>
            <person name="Steiner S."/>
            <person name="Mohr C."/>
            <person name="Pohlmann R."/>
            <person name="Luedi P."/>
            <person name="Choi S."/>
            <person name="Wing R.A."/>
            <person name="Flavier A."/>
            <person name="Gaffney T.D."/>
            <person name="Philippsen P."/>
        </authorList>
    </citation>
    <scope>NUCLEOTIDE SEQUENCE [LARGE SCALE GENOMIC DNA]</scope>
    <source>
        <strain evidence="4">ATCC 10895 / CBS 109.51 / FGSC 9923 / NRRL Y-1056</strain>
    </source>
</reference>
<dbReference type="OrthoDB" id="566238at2759"/>
<dbReference type="PANTHER" id="PTHR44086">
    <property type="entry name" value="THIOSULFATE SULFURTRANSFERASE RDL2, MITOCHONDRIAL-RELATED"/>
    <property type="match status" value="1"/>
</dbReference>
<accession>Q752L9</accession>
<dbReference type="CDD" id="cd01519">
    <property type="entry name" value="RHOD_HSP67B2"/>
    <property type="match status" value="1"/>
</dbReference>
<dbReference type="AlphaFoldDB" id="Q752L9"/>
<dbReference type="EMBL" id="AE016819">
    <property type="protein sequence ID" value="AAS53926.1"/>
    <property type="molecule type" value="Genomic_DNA"/>
</dbReference>
<reference evidence="4" key="2">
    <citation type="journal article" date="2013" name="G3 (Bethesda)">
        <title>Genomes of Ashbya fungi isolated from insects reveal four mating-type loci, numerous translocations, lack of transposons, and distinct gene duplications.</title>
        <authorList>
            <person name="Dietrich F.S."/>
            <person name="Voegeli S."/>
            <person name="Kuo S."/>
            <person name="Philippsen P."/>
        </authorList>
    </citation>
    <scope>GENOME REANNOTATION</scope>
    <source>
        <strain evidence="4">ATCC 10895 / CBS 109.51 / FGSC 9923 / NRRL Y-1056</strain>
    </source>
</reference>
<dbReference type="InterPro" id="IPR036873">
    <property type="entry name" value="Rhodanese-like_dom_sf"/>
</dbReference>
<dbReference type="InterPro" id="IPR001763">
    <property type="entry name" value="Rhodanese-like_dom"/>
</dbReference>
<dbReference type="RefSeq" id="NP_986102.1">
    <property type="nucleotide sequence ID" value="NM_212238.1"/>
</dbReference>
<dbReference type="eggNOG" id="KOG1530">
    <property type="taxonomic scope" value="Eukaryota"/>
</dbReference>
<name>Q752L9_EREGS</name>